<keyword evidence="2" id="KW-0472">Membrane</keyword>
<organism evidence="4 5">
    <name type="scientific">Paraburkholderia dinghuensis</name>
    <dbReference type="NCBI Taxonomy" id="2305225"/>
    <lineage>
        <taxon>Bacteria</taxon>
        <taxon>Pseudomonadati</taxon>
        <taxon>Pseudomonadota</taxon>
        <taxon>Betaproteobacteria</taxon>
        <taxon>Burkholderiales</taxon>
        <taxon>Burkholderiaceae</taxon>
        <taxon>Paraburkholderia</taxon>
    </lineage>
</organism>
<gene>
    <name evidence="4" type="ORF">D1Y85_00075</name>
</gene>
<dbReference type="NCBIfam" id="TIGR04346">
    <property type="entry name" value="DotA_TraY"/>
    <property type="match status" value="1"/>
</dbReference>
<feature type="signal peptide" evidence="3">
    <location>
        <begin position="1"/>
        <end position="25"/>
    </location>
</feature>
<proteinExistence type="predicted"/>
<evidence type="ECO:0000313" key="4">
    <source>
        <dbReference type="EMBL" id="RQH09604.1"/>
    </source>
</evidence>
<dbReference type="InterPro" id="IPR027628">
    <property type="entry name" value="DotA_TraY"/>
</dbReference>
<evidence type="ECO:0008006" key="6">
    <source>
        <dbReference type="Google" id="ProtNLM"/>
    </source>
</evidence>
<feature type="transmembrane region" description="Helical" evidence="2">
    <location>
        <begin position="656"/>
        <end position="677"/>
    </location>
</feature>
<feature type="transmembrane region" description="Helical" evidence="2">
    <location>
        <begin position="566"/>
        <end position="591"/>
    </location>
</feature>
<protein>
    <recommendedName>
        <fullName evidence="6">Conjugal transfer protein TraY</fullName>
    </recommendedName>
</protein>
<dbReference type="RefSeq" id="WP_124149010.1">
    <property type="nucleotide sequence ID" value="NZ_RQIS01000001.1"/>
</dbReference>
<dbReference type="AlphaFoldDB" id="A0A3N6N0B6"/>
<feature type="transmembrane region" description="Helical" evidence="2">
    <location>
        <begin position="621"/>
        <end position="644"/>
    </location>
</feature>
<evidence type="ECO:0000256" key="2">
    <source>
        <dbReference type="SAM" id="Phobius"/>
    </source>
</evidence>
<comment type="caution">
    <text evidence="4">The sequence shown here is derived from an EMBL/GenBank/DDBJ whole genome shotgun (WGS) entry which is preliminary data.</text>
</comment>
<feature type="region of interest" description="Disordered" evidence="1">
    <location>
        <begin position="727"/>
        <end position="757"/>
    </location>
</feature>
<sequence length="757" mass="76638">MRKPPFQRLAGVAFALLTSTQLAHAQSTESVSSITSAANSGTDQSMALLKIVFGSVATNPINGGGSSSVIGQVLSTLNACILVVGALWAVYLFVAAMIATGAEGEFMGQKRSSIWFTIRNGVGFTLLVPLPLGYSGAQLLMMWATMMGVGIANLSTSSATSVLTSGGSMVASPVAPQVTSLSKSLFEADLCAAAANAGLAAVSTDTGGVSADAGEQFNPQTGTGKVVLMNANGSSCGGAQVSLAGGSNGNSSSSTGMTALSPDTSAITSALSSAQQSALTTMQSTLSSAAQSYVSAVTSGSRPADPQQTINNAALAYQSSIQSAIQGAAGGVSSMSSTLASNLTQNGWSMLGAWYESFAIANSELSNSAQATATAFGPTDLSDLPYPDVFNTVMAVYNKQLQQDESTNVPAVGSATSSTGVAAGSATSSVSNFLGASVDPEHILAAIFPGQNIVNGVTYIMSTSGTGGTVNPLIGMKNLGDIILDGGWTMLGLYVANAASQGAISDGIGWLASKAASVATLGTVSSANGAVQAALKAVSPILLMLMVSLFFFGATLSVYLPMLPFIIWFSGIVSWFVTVCEGVVAAPLWAFAHLDGEGEGMGPKTTHGYVFLLNLMLRPTFMVVGFLLATVGITGLGMMLNTMFSVAMANAQFDSVTGLVSIIAYIVLYVSMCQSLCQALFSMVNHLPNAVFAWVGASMATTVGHDIHDKVQGHLGGASRTAGGHFQSGMLGGKPKGNATGSRAGSIGPNNSGEPQI</sequence>
<dbReference type="EMBL" id="RQIS01000001">
    <property type="protein sequence ID" value="RQH09604.1"/>
    <property type="molecule type" value="Genomic_DNA"/>
</dbReference>
<reference evidence="4 5" key="1">
    <citation type="submission" date="2018-11" db="EMBL/GenBank/DDBJ databases">
        <title>Paraburkholderia sp. DHOA04, isolated from soil.</title>
        <authorList>
            <person name="Gao Z.-H."/>
            <person name="Qiu L.-H."/>
            <person name="Fu J.-C."/>
        </authorList>
    </citation>
    <scope>NUCLEOTIDE SEQUENCE [LARGE SCALE GENOMIC DNA]</scope>
    <source>
        <strain evidence="4 5">DHOA04</strain>
    </source>
</reference>
<name>A0A3N6N0B6_9BURK</name>
<accession>A0A3N6N0B6</accession>
<feature type="transmembrane region" description="Helical" evidence="2">
    <location>
        <begin position="76"/>
        <end position="102"/>
    </location>
</feature>
<keyword evidence="3" id="KW-0732">Signal</keyword>
<feature type="chain" id="PRO_5017969317" description="Conjugal transfer protein TraY" evidence="3">
    <location>
        <begin position="26"/>
        <end position="757"/>
    </location>
</feature>
<feature type="compositionally biased region" description="Polar residues" evidence="1">
    <location>
        <begin position="739"/>
        <end position="757"/>
    </location>
</feature>
<evidence type="ECO:0000256" key="3">
    <source>
        <dbReference type="SAM" id="SignalP"/>
    </source>
</evidence>
<keyword evidence="5" id="KW-1185">Reference proteome</keyword>
<feature type="transmembrane region" description="Helical" evidence="2">
    <location>
        <begin position="114"/>
        <end position="134"/>
    </location>
</feature>
<keyword evidence="2" id="KW-0812">Transmembrane</keyword>
<keyword evidence="2" id="KW-1133">Transmembrane helix</keyword>
<evidence type="ECO:0000313" key="5">
    <source>
        <dbReference type="Proteomes" id="UP000272778"/>
    </source>
</evidence>
<dbReference type="Proteomes" id="UP000272778">
    <property type="component" value="Unassembled WGS sequence"/>
</dbReference>
<feature type="transmembrane region" description="Helical" evidence="2">
    <location>
        <begin position="541"/>
        <end position="560"/>
    </location>
</feature>
<evidence type="ECO:0000256" key="1">
    <source>
        <dbReference type="SAM" id="MobiDB-lite"/>
    </source>
</evidence>
<dbReference type="OrthoDB" id="7010241at2"/>